<dbReference type="GO" id="GO:0016491">
    <property type="term" value="F:oxidoreductase activity"/>
    <property type="evidence" value="ECO:0007669"/>
    <property type="project" value="UniProtKB-KW"/>
</dbReference>
<dbReference type="InterPro" id="IPR016161">
    <property type="entry name" value="Ald_DH/histidinol_DH"/>
</dbReference>
<evidence type="ECO:0000259" key="2">
    <source>
        <dbReference type="Pfam" id="PF00171"/>
    </source>
</evidence>
<dbReference type="RefSeq" id="WP_209900761.1">
    <property type="nucleotide sequence ID" value="NZ_BAAAJW010000002.1"/>
</dbReference>
<dbReference type="InterPro" id="IPR015590">
    <property type="entry name" value="Aldehyde_DH_dom"/>
</dbReference>
<comment type="caution">
    <text evidence="3">The sequence shown here is derived from an EMBL/GenBank/DDBJ whole genome shotgun (WGS) entry which is preliminary data.</text>
</comment>
<dbReference type="Proteomes" id="UP001519290">
    <property type="component" value="Unassembled WGS sequence"/>
</dbReference>
<dbReference type="EC" id="1.2.1.81" evidence="3"/>
<proteinExistence type="predicted"/>
<dbReference type="InterPro" id="IPR016163">
    <property type="entry name" value="Ald_DH_C"/>
</dbReference>
<keyword evidence="4" id="KW-1185">Reference proteome</keyword>
<evidence type="ECO:0000313" key="3">
    <source>
        <dbReference type="EMBL" id="MBP2381529.1"/>
    </source>
</evidence>
<dbReference type="InterPro" id="IPR016162">
    <property type="entry name" value="Ald_DH_N"/>
</dbReference>
<dbReference type="Pfam" id="PF00171">
    <property type="entry name" value="Aldedh"/>
    <property type="match status" value="1"/>
</dbReference>
<name>A0ABS4WZ91_9MICO</name>
<evidence type="ECO:0000313" key="4">
    <source>
        <dbReference type="Proteomes" id="UP001519290"/>
    </source>
</evidence>
<dbReference type="SUPFAM" id="SSF53720">
    <property type="entry name" value="ALDH-like"/>
    <property type="match status" value="1"/>
</dbReference>
<accession>A0ABS4WZ91</accession>
<dbReference type="Gene3D" id="3.40.605.10">
    <property type="entry name" value="Aldehyde Dehydrogenase, Chain A, domain 1"/>
    <property type="match status" value="1"/>
</dbReference>
<feature type="domain" description="Aldehyde dehydrogenase" evidence="2">
    <location>
        <begin position="6"/>
        <end position="401"/>
    </location>
</feature>
<dbReference type="PANTHER" id="PTHR11699">
    <property type="entry name" value="ALDEHYDE DEHYDROGENASE-RELATED"/>
    <property type="match status" value="1"/>
</dbReference>
<sequence length="458" mass="48997">MENSTTHHEIVEKVDRARTAMESIVGYDQDQALDLVRAVARLAIDNAERWGRIVLDETGMGNVESKTNRTRTRARGLLRDYLSARTVGVIEEDTALNLLKIGKPVGVVASVVPTTVPEGVVFMGAMNALLGRNAMICSPHPRAKVSTARVVEDIRELLSSRGLPADLLQVITEPSLEHTNHLMAQSDLVVATGGAGMVRAAYSSGTPAYGVGAGNSVAVVDRGADLHHVASELRDSQMSDYAIGCSTENAVVLLDEEYDAGLQAMKETEAHVCTSDEKRRLQDALFAGGHLNADLICRSAETIAEAAGIAVPAGTNWLVVEEDGVGAEHPFSGEKLSVVVAAYRSNSFEDSIELVNRIHAYSGAGHSCGVYSDSREHVLEFAERTFTTRVAVNQATTKSNAGGWTTGMPFTINLGCGTWGGNVLSANVTWREYINTTWVASPVEPVIPDDDVLFGHVA</sequence>
<keyword evidence="1 3" id="KW-0560">Oxidoreductase</keyword>
<dbReference type="EMBL" id="JAGIOD010000001">
    <property type="protein sequence ID" value="MBP2381529.1"/>
    <property type="molecule type" value="Genomic_DNA"/>
</dbReference>
<organism evidence="3 4">
    <name type="scientific">Brachybacterium sacelli</name>
    <dbReference type="NCBI Taxonomy" id="173364"/>
    <lineage>
        <taxon>Bacteria</taxon>
        <taxon>Bacillati</taxon>
        <taxon>Actinomycetota</taxon>
        <taxon>Actinomycetes</taxon>
        <taxon>Micrococcales</taxon>
        <taxon>Dermabacteraceae</taxon>
        <taxon>Brachybacterium</taxon>
    </lineage>
</organism>
<evidence type="ECO:0000256" key="1">
    <source>
        <dbReference type="ARBA" id="ARBA00023002"/>
    </source>
</evidence>
<protein>
    <submittedName>
        <fullName evidence="3">Sulfoacetaldehyde dehydrogenase</fullName>
        <ecNumber evidence="3">1.2.1.81</ecNumber>
    </submittedName>
</protein>
<gene>
    <name evidence="3" type="ORF">JOF43_001486</name>
</gene>
<reference evidence="3 4" key="1">
    <citation type="submission" date="2021-03" db="EMBL/GenBank/DDBJ databases">
        <title>Sequencing the genomes of 1000 actinobacteria strains.</title>
        <authorList>
            <person name="Klenk H.-P."/>
        </authorList>
    </citation>
    <scope>NUCLEOTIDE SEQUENCE [LARGE SCALE GENOMIC DNA]</scope>
    <source>
        <strain evidence="3 4">DSM 14566</strain>
    </source>
</reference>
<dbReference type="Gene3D" id="3.40.309.10">
    <property type="entry name" value="Aldehyde Dehydrogenase, Chain A, domain 2"/>
    <property type="match status" value="1"/>
</dbReference>